<reference evidence="1 2" key="1">
    <citation type="submission" date="2021-05" db="EMBL/GenBank/DDBJ databases">
        <title>Complete genome of the cytokinin-producing biocontrol strain Pseudomonas fluorescens G20-18.</title>
        <authorList>
            <person name="Nielsen T.K."/>
            <person name="Mekureyaw M.F."/>
            <person name="Hansen L.H."/>
            <person name="Nicolaisen M.H."/>
            <person name="Roitsch T.G."/>
            <person name="Hennessy R.C."/>
        </authorList>
    </citation>
    <scope>NUCLEOTIDE SEQUENCE [LARGE SCALE GENOMIC DNA]</scope>
    <source>
        <strain evidence="1 2">G20-18</strain>
    </source>
</reference>
<keyword evidence="2" id="KW-1185">Reference proteome</keyword>
<evidence type="ECO:0000313" key="1">
    <source>
        <dbReference type="EMBL" id="QVW21849.1"/>
    </source>
</evidence>
<dbReference type="RefSeq" id="WP_214377662.1">
    <property type="nucleotide sequence ID" value="NZ_CP075566.1"/>
</dbReference>
<gene>
    <name evidence="1" type="ORF">KJF94_18355</name>
</gene>
<dbReference type="EMBL" id="CP075566">
    <property type="protein sequence ID" value="QVW21849.1"/>
    <property type="molecule type" value="Genomic_DNA"/>
</dbReference>
<dbReference type="Proteomes" id="UP000681155">
    <property type="component" value="Chromosome"/>
</dbReference>
<proteinExistence type="predicted"/>
<organism evidence="1 2">
    <name type="scientific">Pseudomonas hormoni</name>
    <dbReference type="NCBI Taxonomy" id="3093767"/>
    <lineage>
        <taxon>Bacteria</taxon>
        <taxon>Pseudomonadati</taxon>
        <taxon>Pseudomonadota</taxon>
        <taxon>Gammaproteobacteria</taxon>
        <taxon>Pseudomonadales</taxon>
        <taxon>Pseudomonadaceae</taxon>
        <taxon>Pseudomonas</taxon>
    </lineage>
</organism>
<sequence>MTVFSCRAECQDDVDAFIEAAKDADVEILVRAFADKVFPDVEVEITSQASKDVLMALMRNSEDAHMMRQTLRAVPLSQNSMEPDDRVK</sequence>
<protein>
    <submittedName>
        <fullName evidence="1">Uncharacterized protein</fullName>
    </submittedName>
</protein>
<accession>A0ABX8EQF0</accession>
<name>A0ABX8EQF0_9PSED</name>
<evidence type="ECO:0000313" key="2">
    <source>
        <dbReference type="Proteomes" id="UP000681155"/>
    </source>
</evidence>